<evidence type="ECO:0000313" key="4">
    <source>
        <dbReference type="Proteomes" id="UP000019593"/>
    </source>
</evidence>
<reference evidence="3 4" key="1">
    <citation type="submission" date="2013-03" db="EMBL/GenBank/DDBJ databases">
        <authorList>
            <person name="Fiebig A."/>
            <person name="Goeker M."/>
            <person name="Klenk H.-P.P."/>
        </authorList>
    </citation>
    <scope>NUCLEOTIDE SEQUENCE [LARGE SCALE GENOMIC DNA]</scope>
    <source>
        <strain evidence="4">DSM 19469</strain>
    </source>
</reference>
<name>W8RPB4_9RHOB</name>
<feature type="domain" description="DUF1206" evidence="2">
    <location>
        <begin position="36"/>
        <end position="97"/>
    </location>
</feature>
<feature type="transmembrane region" description="Helical" evidence="1">
    <location>
        <begin position="38"/>
        <end position="57"/>
    </location>
</feature>
<feature type="transmembrane region" description="Helical" evidence="1">
    <location>
        <begin position="116"/>
        <end position="137"/>
    </location>
</feature>
<evidence type="ECO:0000313" key="3">
    <source>
        <dbReference type="EMBL" id="AHM02979.1"/>
    </source>
</evidence>
<sequence length="295" mass="30797">MAISDALALDSNSIRAKRLEDVNPNDFKWAIPFMRAGYAGRALVYVVVAGFSLWSIAQGGQAEGTKSVMESLTGSGWPILVLIAVGMAAYAIWRLIDSLADLEAYGTDGKGLIARAGMLVTGVIHLGIGLLALGTLIGSSSGGGTGGIVATVMQLEGGRWIIGAAGALTLCASAYYFDKGIKGKYRAHLVANRFTTRWNTILKAGVIAQGVVVGIIGILILYAALQADASQSVGLDAAFEWLRSQAFGRILVIVLCVGLVAFAIFCAVNAVYRIVPKAYDGSGETLAAHLKRATS</sequence>
<organism evidence="3 4">
    <name type="scientific">Roseicyclus elongatus DSM 19469</name>
    <dbReference type="NCBI Taxonomy" id="1294273"/>
    <lineage>
        <taxon>Bacteria</taxon>
        <taxon>Pseudomonadati</taxon>
        <taxon>Pseudomonadota</taxon>
        <taxon>Alphaproteobacteria</taxon>
        <taxon>Rhodobacterales</taxon>
        <taxon>Roseobacteraceae</taxon>
        <taxon>Roseicyclus</taxon>
    </lineage>
</organism>
<gene>
    <name evidence="3" type="ORF">roselon_00539</name>
</gene>
<feature type="transmembrane region" description="Helical" evidence="1">
    <location>
        <begin position="77"/>
        <end position="96"/>
    </location>
</feature>
<dbReference type="Proteomes" id="UP000019593">
    <property type="component" value="Chromosome"/>
</dbReference>
<dbReference type="AlphaFoldDB" id="W8RPB4"/>
<dbReference type="STRING" id="1294273.roselon_00539"/>
<feature type="domain" description="DUF1206" evidence="2">
    <location>
        <begin position="204"/>
        <end position="273"/>
    </location>
</feature>
<keyword evidence="1" id="KW-1133">Transmembrane helix</keyword>
<dbReference type="Pfam" id="PF06724">
    <property type="entry name" value="DUF1206"/>
    <property type="match status" value="3"/>
</dbReference>
<accession>W8RPB4</accession>
<dbReference type="PATRIC" id="fig|1294273.3.peg.529"/>
<dbReference type="RefSeq" id="WP_025310874.1">
    <property type="nucleotide sequence ID" value="NZ_CP004372.1"/>
</dbReference>
<feature type="transmembrane region" description="Helical" evidence="1">
    <location>
        <begin position="157"/>
        <end position="177"/>
    </location>
</feature>
<dbReference type="OrthoDB" id="5702018at2"/>
<dbReference type="InterPro" id="IPR009597">
    <property type="entry name" value="DUF1206"/>
</dbReference>
<dbReference type="eggNOG" id="ENOG502Z854">
    <property type="taxonomic scope" value="Bacteria"/>
</dbReference>
<evidence type="ECO:0000259" key="2">
    <source>
        <dbReference type="Pfam" id="PF06724"/>
    </source>
</evidence>
<keyword evidence="1" id="KW-0812">Transmembrane</keyword>
<dbReference type="HOGENOM" id="CLU_073530_0_0_5"/>
<keyword evidence="4" id="KW-1185">Reference proteome</keyword>
<protein>
    <recommendedName>
        <fullName evidence="2">DUF1206 domain-containing protein</fullName>
    </recommendedName>
</protein>
<feature type="transmembrane region" description="Helical" evidence="1">
    <location>
        <begin position="198"/>
        <end position="225"/>
    </location>
</feature>
<keyword evidence="1" id="KW-0472">Membrane</keyword>
<dbReference type="EMBL" id="CP004372">
    <property type="protein sequence ID" value="AHM02979.1"/>
    <property type="molecule type" value="Genomic_DNA"/>
</dbReference>
<feature type="domain" description="DUF1206" evidence="2">
    <location>
        <begin position="116"/>
        <end position="182"/>
    </location>
</feature>
<evidence type="ECO:0000256" key="1">
    <source>
        <dbReference type="SAM" id="Phobius"/>
    </source>
</evidence>
<feature type="transmembrane region" description="Helical" evidence="1">
    <location>
        <begin position="250"/>
        <end position="272"/>
    </location>
</feature>
<proteinExistence type="predicted"/>
<dbReference type="KEGG" id="red:roselon_00539"/>